<organism evidence="2 3">
    <name type="scientific">Oopsacas minuta</name>
    <dbReference type="NCBI Taxonomy" id="111878"/>
    <lineage>
        <taxon>Eukaryota</taxon>
        <taxon>Metazoa</taxon>
        <taxon>Porifera</taxon>
        <taxon>Hexactinellida</taxon>
        <taxon>Hexasterophora</taxon>
        <taxon>Lyssacinosida</taxon>
        <taxon>Leucopsacidae</taxon>
        <taxon>Oopsacas</taxon>
    </lineage>
</organism>
<gene>
    <name evidence="2" type="ORF">LOD99_10718</name>
</gene>
<evidence type="ECO:0000313" key="3">
    <source>
        <dbReference type="Proteomes" id="UP001165289"/>
    </source>
</evidence>
<feature type="domain" description="Tc1-like transposase DDE" evidence="1">
    <location>
        <begin position="34"/>
        <end position="103"/>
    </location>
</feature>
<comment type="caution">
    <text evidence="2">The sequence shown here is derived from an EMBL/GenBank/DDBJ whole genome shotgun (WGS) entry which is preliminary data.</text>
</comment>
<reference evidence="2 3" key="1">
    <citation type="journal article" date="2023" name="BMC Biol.">
        <title>The compact genome of the sponge Oopsacas minuta (Hexactinellida) is lacking key metazoan core genes.</title>
        <authorList>
            <person name="Santini S."/>
            <person name="Schenkelaars Q."/>
            <person name="Jourda C."/>
            <person name="Duchesne M."/>
            <person name="Belahbib H."/>
            <person name="Rocher C."/>
            <person name="Selva M."/>
            <person name="Riesgo A."/>
            <person name="Vervoort M."/>
            <person name="Leys S.P."/>
            <person name="Kodjabachian L."/>
            <person name="Le Bivic A."/>
            <person name="Borchiellini C."/>
            <person name="Claverie J.M."/>
            <person name="Renard E."/>
        </authorList>
    </citation>
    <scope>NUCLEOTIDE SEQUENCE [LARGE SCALE GENOMIC DNA]</scope>
    <source>
        <strain evidence="2">SPO-2</strain>
    </source>
</reference>
<dbReference type="AlphaFoldDB" id="A0AAV7KFM7"/>
<proteinExistence type="predicted"/>
<name>A0AAV7KFM7_9METZ</name>
<protein>
    <submittedName>
        <fullName evidence="2">Transposase</fullName>
    </submittedName>
</protein>
<sequence>MSNFFPQGVKIDSITYKELVLESEVKHAGLNLFENEDWIFQLDSAPAHTSKATQSWLRTENIEFISKEEWPPSSPDLNPLKYSIWRTLQTRACAKPRKSLKSLRKALIREWQKIP</sequence>
<keyword evidence="3" id="KW-1185">Reference proteome</keyword>
<evidence type="ECO:0000259" key="1">
    <source>
        <dbReference type="Pfam" id="PF13358"/>
    </source>
</evidence>
<accession>A0AAV7KFM7</accession>
<dbReference type="Gene3D" id="3.30.420.10">
    <property type="entry name" value="Ribonuclease H-like superfamily/Ribonuclease H"/>
    <property type="match status" value="1"/>
</dbReference>
<evidence type="ECO:0000313" key="2">
    <source>
        <dbReference type="EMBL" id="KAI6659715.1"/>
    </source>
</evidence>
<dbReference type="InterPro" id="IPR036397">
    <property type="entry name" value="RNaseH_sf"/>
</dbReference>
<dbReference type="Proteomes" id="UP001165289">
    <property type="component" value="Unassembled WGS sequence"/>
</dbReference>
<dbReference type="Pfam" id="PF13358">
    <property type="entry name" value="DDE_3"/>
    <property type="match status" value="1"/>
</dbReference>
<dbReference type="GO" id="GO:0003676">
    <property type="term" value="F:nucleic acid binding"/>
    <property type="evidence" value="ECO:0007669"/>
    <property type="project" value="InterPro"/>
</dbReference>
<dbReference type="InterPro" id="IPR038717">
    <property type="entry name" value="Tc1-like_DDE_dom"/>
</dbReference>
<dbReference type="EMBL" id="JAKMXF010000054">
    <property type="protein sequence ID" value="KAI6659715.1"/>
    <property type="molecule type" value="Genomic_DNA"/>
</dbReference>